<organism evidence="1 2">
    <name type="scientific">Labedella endophytica</name>
    <dbReference type="NCBI Taxonomy" id="1523160"/>
    <lineage>
        <taxon>Bacteria</taxon>
        <taxon>Bacillati</taxon>
        <taxon>Actinomycetota</taxon>
        <taxon>Actinomycetes</taxon>
        <taxon>Micrococcales</taxon>
        <taxon>Microbacteriaceae</taxon>
        <taxon>Labedella</taxon>
    </lineage>
</organism>
<dbReference type="AlphaFoldDB" id="A0A433JRZ3"/>
<keyword evidence="1" id="KW-0238">DNA-binding</keyword>
<dbReference type="OrthoDB" id="5184241at2"/>
<name>A0A433JRZ3_9MICO</name>
<reference evidence="1 2" key="1">
    <citation type="submission" date="2018-12" db="EMBL/GenBank/DDBJ databases">
        <authorList>
            <person name="Li F."/>
        </authorList>
    </citation>
    <scope>NUCLEOTIDE SEQUENCE [LARGE SCALE GENOMIC DNA]</scope>
    <source>
        <strain evidence="1 2">EGI 6500705</strain>
    </source>
</reference>
<dbReference type="GO" id="GO:0003677">
    <property type="term" value="F:DNA binding"/>
    <property type="evidence" value="ECO:0007669"/>
    <property type="project" value="UniProtKB-KW"/>
</dbReference>
<dbReference type="Proteomes" id="UP000274909">
    <property type="component" value="Unassembled WGS sequence"/>
</dbReference>
<protein>
    <submittedName>
        <fullName evidence="1">DNA-binding protein</fullName>
    </submittedName>
</protein>
<dbReference type="RefSeq" id="WP_127048116.1">
    <property type="nucleotide sequence ID" value="NZ_RZGZ01000002.1"/>
</dbReference>
<evidence type="ECO:0000313" key="2">
    <source>
        <dbReference type="Proteomes" id="UP000274909"/>
    </source>
</evidence>
<accession>A0A433JRZ3</accession>
<proteinExistence type="predicted"/>
<sequence>MFVITADQVDSRSHDDAVSTALARIEAIAPEGLLLPAERTAGDEIQALTDDADTAYRLVLELSRDGRWSIGVGIGPVRLPLGDSTRASTGEAFFAARAAIDAAKRTPSRFALRVEPEPAPDPLAVRAEDVEALMTVVLALREKRTDKGWEVHDLLAAGATQSRAASALGITQGAVSMRARTGSSREELAASEAIVRLLAMLDHTTMLAHTTTEA</sequence>
<comment type="caution">
    <text evidence="1">The sequence shown here is derived from an EMBL/GenBank/DDBJ whole genome shotgun (WGS) entry which is preliminary data.</text>
</comment>
<evidence type="ECO:0000313" key="1">
    <source>
        <dbReference type="EMBL" id="RUR01041.1"/>
    </source>
</evidence>
<keyword evidence="2" id="KW-1185">Reference proteome</keyword>
<dbReference type="EMBL" id="RZGZ01000002">
    <property type="protein sequence ID" value="RUR01041.1"/>
    <property type="molecule type" value="Genomic_DNA"/>
</dbReference>
<gene>
    <name evidence="1" type="ORF">ELQ94_05785</name>
</gene>